<accession>A0A7K9DF63</accession>
<feature type="domain" description="SRCR" evidence="6">
    <location>
        <begin position="56"/>
        <end position="156"/>
    </location>
</feature>
<gene>
    <name evidence="7" type="primary">Dmbt1_11</name>
    <name evidence="7" type="ORF">HEMCOM_R01713</name>
</gene>
<proteinExistence type="predicted"/>
<feature type="domain" description="SRCR" evidence="6">
    <location>
        <begin position="1"/>
        <end position="44"/>
    </location>
</feature>
<organism evidence="7 8">
    <name type="scientific">Hemiprocne comata</name>
    <dbReference type="NCBI Taxonomy" id="243314"/>
    <lineage>
        <taxon>Eukaryota</taxon>
        <taxon>Metazoa</taxon>
        <taxon>Chordata</taxon>
        <taxon>Craniata</taxon>
        <taxon>Vertebrata</taxon>
        <taxon>Euteleostomi</taxon>
        <taxon>Archelosauria</taxon>
        <taxon>Archosauria</taxon>
        <taxon>Dinosauria</taxon>
        <taxon>Saurischia</taxon>
        <taxon>Theropoda</taxon>
        <taxon>Coelurosauria</taxon>
        <taxon>Aves</taxon>
        <taxon>Neognathae</taxon>
        <taxon>Neoaves</taxon>
        <taxon>Strisores</taxon>
        <taxon>Apodiformes</taxon>
        <taxon>Apodidae</taxon>
        <taxon>Hemiprocninae</taxon>
        <taxon>Hemiprocne</taxon>
    </lineage>
</organism>
<keyword evidence="1" id="KW-0732">Signal</keyword>
<feature type="non-terminal residue" evidence="7">
    <location>
        <position position="178"/>
    </location>
</feature>
<keyword evidence="2" id="KW-0677">Repeat</keyword>
<dbReference type="InterPro" id="IPR036772">
    <property type="entry name" value="SRCR-like_dom_sf"/>
</dbReference>
<feature type="disulfide bond" evidence="5">
    <location>
        <begin position="125"/>
        <end position="135"/>
    </location>
</feature>
<dbReference type="SUPFAM" id="SSF56487">
    <property type="entry name" value="SRCR-like"/>
    <property type="match status" value="2"/>
</dbReference>
<name>A0A7K9DF63_9AVES</name>
<dbReference type="Proteomes" id="UP000518305">
    <property type="component" value="Unassembled WGS sequence"/>
</dbReference>
<feature type="disulfide bond" evidence="5">
    <location>
        <begin position="81"/>
        <end position="145"/>
    </location>
</feature>
<dbReference type="GO" id="GO:0016020">
    <property type="term" value="C:membrane"/>
    <property type="evidence" value="ECO:0007669"/>
    <property type="project" value="InterPro"/>
</dbReference>
<dbReference type="EMBL" id="VWZJ01009730">
    <property type="protein sequence ID" value="NXG63229.1"/>
    <property type="molecule type" value="Genomic_DNA"/>
</dbReference>
<feature type="non-terminal residue" evidence="7">
    <location>
        <position position="1"/>
    </location>
</feature>
<comment type="caution">
    <text evidence="7">The sequence shown here is derived from an EMBL/GenBank/DDBJ whole genome shotgun (WGS) entry which is preliminary data.</text>
</comment>
<dbReference type="InterPro" id="IPR001190">
    <property type="entry name" value="SRCR"/>
</dbReference>
<evidence type="ECO:0000313" key="8">
    <source>
        <dbReference type="Proteomes" id="UP000518305"/>
    </source>
</evidence>
<dbReference type="SMART" id="SM00202">
    <property type="entry name" value="SR"/>
    <property type="match status" value="1"/>
</dbReference>
<protein>
    <submittedName>
        <fullName evidence="7">DMBT1 protein</fullName>
    </submittedName>
</protein>
<evidence type="ECO:0000259" key="6">
    <source>
        <dbReference type="PROSITE" id="PS50287"/>
    </source>
</evidence>
<reference evidence="7 8" key="1">
    <citation type="submission" date="2019-09" db="EMBL/GenBank/DDBJ databases">
        <title>Bird 10,000 Genomes (B10K) Project - Family phase.</title>
        <authorList>
            <person name="Zhang G."/>
        </authorList>
    </citation>
    <scope>NUCLEOTIDE SEQUENCE [LARGE SCALE GENOMIC DNA]</scope>
    <source>
        <strain evidence="7">B10K-DU-001-23</strain>
        <tissue evidence="7">Muscle</tissue>
    </source>
</reference>
<dbReference type="FunFam" id="3.10.250.10:FF:000003">
    <property type="entry name" value="Deleted in malignant brain tumors 1"/>
    <property type="match status" value="1"/>
</dbReference>
<dbReference type="Gene3D" id="3.10.250.10">
    <property type="entry name" value="SRCR-like domain"/>
    <property type="match status" value="2"/>
</dbReference>
<dbReference type="OrthoDB" id="536948at2759"/>
<comment type="caution">
    <text evidence="5">Lacks conserved residue(s) required for the propagation of feature annotation.</text>
</comment>
<keyword evidence="4" id="KW-0325">Glycoprotein</keyword>
<evidence type="ECO:0000256" key="2">
    <source>
        <dbReference type="ARBA" id="ARBA00022737"/>
    </source>
</evidence>
<dbReference type="PROSITE" id="PS00420">
    <property type="entry name" value="SRCR_1"/>
    <property type="match status" value="1"/>
</dbReference>
<dbReference type="Pfam" id="PF00530">
    <property type="entry name" value="SRCR"/>
    <property type="match status" value="2"/>
</dbReference>
<dbReference type="PANTHER" id="PTHR19331">
    <property type="entry name" value="SCAVENGER RECEPTOR DOMAIN-CONTAINING"/>
    <property type="match status" value="1"/>
</dbReference>
<evidence type="ECO:0000256" key="5">
    <source>
        <dbReference type="PROSITE-ProRule" id="PRU00196"/>
    </source>
</evidence>
<dbReference type="PROSITE" id="PS50287">
    <property type="entry name" value="SRCR_2"/>
    <property type="match status" value="2"/>
</dbReference>
<evidence type="ECO:0000256" key="4">
    <source>
        <dbReference type="ARBA" id="ARBA00023180"/>
    </source>
</evidence>
<feature type="disulfide bond" evidence="5">
    <location>
        <begin position="94"/>
        <end position="155"/>
    </location>
</feature>
<evidence type="ECO:0000256" key="3">
    <source>
        <dbReference type="ARBA" id="ARBA00023157"/>
    </source>
</evidence>
<dbReference type="AlphaFoldDB" id="A0A7K9DF63"/>
<evidence type="ECO:0000313" key="7">
    <source>
        <dbReference type="EMBL" id="NXG63229.1"/>
    </source>
</evidence>
<feature type="disulfide bond" evidence="5">
    <location>
        <begin position="13"/>
        <end position="23"/>
    </location>
</feature>
<sequence>QGSGPVWLEEVNCTGSESVLWECPARPWGSSRCGHHEDAGVVCSGEHLDPPDQQPLRLVNGSTSCLGRVEVFHDHKWGTVCDDSWDLEDATVVCRQLGCGVALAAPGSAHFGPGSDHIWLDDVGCTGTERTLNQCQLNSWGEHNCGHNEDAGVICSGTTRVKGPLGWCPSREGLKGAG</sequence>
<evidence type="ECO:0000256" key="1">
    <source>
        <dbReference type="ARBA" id="ARBA00022729"/>
    </source>
</evidence>
<dbReference type="PRINTS" id="PR00258">
    <property type="entry name" value="SPERACTRCPTR"/>
</dbReference>
<keyword evidence="8" id="KW-1185">Reference proteome</keyword>
<keyword evidence="3 5" id="KW-1015">Disulfide bond</keyword>